<evidence type="ECO:0000313" key="1">
    <source>
        <dbReference type="EMBL" id="MBB5021612.1"/>
    </source>
</evidence>
<sequence length="267" mass="31616">MRDENLKPYYHATNWIHLPAALFASRQYHASVTPDSEVRISGVLEYHGELFRAIEKSQSIEEASRIFQDYMQVLFNLDEKVRGKSVASYLRLLRGWLFDANSAEGAVLKGWVESRFGLVPFYHRKVIRNIHTKAYQEYMYQRMHPRINRNMIYYQLDLLYTYTQHIIRRFHPEFLPHVTLHRGVNDVHDHLVVEEYSKRHSCIEHNNLVSFSLDKSIAQQFGDFIMDVEVPFTKILFFSGIIHRQGFAGEMEFLVIGGRYDTRISYF</sequence>
<comment type="caution">
    <text evidence="1">The sequence shown here is derived from an EMBL/GenBank/DDBJ whole genome shotgun (WGS) entry which is preliminary data.</text>
</comment>
<keyword evidence="2" id="KW-1185">Reference proteome</keyword>
<accession>A0A7W7Y4E7</accession>
<evidence type="ECO:0000313" key="2">
    <source>
        <dbReference type="Proteomes" id="UP000528322"/>
    </source>
</evidence>
<proteinExistence type="predicted"/>
<dbReference type="GO" id="GO:0009399">
    <property type="term" value="P:nitrogen fixation"/>
    <property type="evidence" value="ECO:0007669"/>
    <property type="project" value="InterPro"/>
</dbReference>
<organism evidence="1 2">
    <name type="scientific">Desulfurispira natronophila</name>
    <dbReference type="NCBI Taxonomy" id="682562"/>
    <lineage>
        <taxon>Bacteria</taxon>
        <taxon>Pseudomonadati</taxon>
        <taxon>Chrysiogenota</taxon>
        <taxon>Chrysiogenia</taxon>
        <taxon>Chrysiogenales</taxon>
        <taxon>Chrysiogenaceae</taxon>
        <taxon>Desulfurispira</taxon>
    </lineage>
</organism>
<gene>
    <name evidence="1" type="ORF">HNR37_000924</name>
</gene>
<keyword evidence="1" id="KW-0808">Transferase</keyword>
<dbReference type="GO" id="GO:0030701">
    <property type="term" value="F:NAD+-dinitrogen-reductase ADP-D-ribosyltransferase activity"/>
    <property type="evidence" value="ECO:0007669"/>
    <property type="project" value="UniProtKB-EC"/>
</dbReference>
<dbReference type="EC" id="2.4.2.37" evidence="1"/>
<protein>
    <submittedName>
        <fullName evidence="1">NAD+--dinitrogen-reductase ADP-D-ribosyltransferase</fullName>
        <ecNumber evidence="1">2.4.2.37</ecNumber>
    </submittedName>
</protein>
<keyword evidence="1" id="KW-0328">Glycosyltransferase</keyword>
<dbReference type="EMBL" id="JACHID010000004">
    <property type="protein sequence ID" value="MBB5021612.1"/>
    <property type="molecule type" value="Genomic_DNA"/>
</dbReference>
<name>A0A7W7Y4E7_9BACT</name>
<dbReference type="Proteomes" id="UP000528322">
    <property type="component" value="Unassembled WGS sequence"/>
</dbReference>
<dbReference type="InterPro" id="IPR009953">
    <property type="entry name" value="DRA_trans"/>
</dbReference>
<dbReference type="Pfam" id="PF07357">
    <property type="entry name" value="DRAT"/>
    <property type="match status" value="1"/>
</dbReference>
<reference evidence="1 2" key="1">
    <citation type="submission" date="2020-08" db="EMBL/GenBank/DDBJ databases">
        <title>Genomic Encyclopedia of Type Strains, Phase IV (KMG-IV): sequencing the most valuable type-strain genomes for metagenomic binning, comparative biology and taxonomic classification.</title>
        <authorList>
            <person name="Goeker M."/>
        </authorList>
    </citation>
    <scope>NUCLEOTIDE SEQUENCE [LARGE SCALE GENOMIC DNA]</scope>
    <source>
        <strain evidence="1 2">DSM 22071</strain>
    </source>
</reference>
<dbReference type="AlphaFoldDB" id="A0A7W7Y4E7"/>